<feature type="binding site" evidence="27">
    <location>
        <position position="287"/>
    </location>
    <ligand>
        <name>2-oxoglutarate</name>
        <dbReference type="ChEBI" id="CHEBI:16810"/>
    </ligand>
</feature>
<dbReference type="EC" id="1.14.11.33" evidence="23"/>
<evidence type="ECO:0000256" key="13">
    <source>
        <dbReference type="ARBA" id="ARBA00051165"/>
    </source>
</evidence>
<accession>A0AAW0XA74</accession>
<evidence type="ECO:0000256" key="16">
    <source>
        <dbReference type="ARBA" id="ARBA00051434"/>
    </source>
</evidence>
<comment type="subunit">
    <text evidence="22">Interacts with PCNA homotrimer; this interaction is enhanced during the S-phase of the cell cycle. Interacts with nucleolar proteins NCL, UBTF and NPM1. Interacts with XRCC5-XRCC6 heterodimer.</text>
</comment>
<gene>
    <name evidence="29" type="ORF">OTU49_002695</name>
</gene>
<evidence type="ECO:0000256" key="27">
    <source>
        <dbReference type="PIRSR" id="PIRSR632852-1"/>
    </source>
</evidence>
<evidence type="ECO:0000256" key="26">
    <source>
        <dbReference type="ARBA" id="ARBA00081727"/>
    </source>
</evidence>
<evidence type="ECO:0000256" key="18">
    <source>
        <dbReference type="ARBA" id="ARBA00052597"/>
    </source>
</evidence>
<comment type="catalytic activity">
    <reaction evidence="15">
        <text>an N(3)-methyl-2'-deoxycytidine in double-stranded DNA + 2-oxoglutarate + O2 = a 2'-deoxycytidine in double-stranded DNA + formaldehyde + succinate + CO2 + H(+)</text>
        <dbReference type="Rhea" id="RHEA:70439"/>
        <dbReference type="Rhea" id="RHEA-COMP:14237"/>
        <dbReference type="Rhea" id="RHEA-COMP:17070"/>
        <dbReference type="ChEBI" id="CHEBI:15378"/>
        <dbReference type="ChEBI" id="CHEBI:15379"/>
        <dbReference type="ChEBI" id="CHEBI:16526"/>
        <dbReference type="ChEBI" id="CHEBI:16810"/>
        <dbReference type="ChEBI" id="CHEBI:16842"/>
        <dbReference type="ChEBI" id="CHEBI:30031"/>
        <dbReference type="ChEBI" id="CHEBI:85452"/>
        <dbReference type="ChEBI" id="CHEBI:139075"/>
    </reaction>
    <physiologicalReaction direction="left-to-right" evidence="15">
        <dbReference type="Rhea" id="RHEA:70440"/>
    </physiologicalReaction>
</comment>
<evidence type="ECO:0000256" key="10">
    <source>
        <dbReference type="ARBA" id="ARBA00023204"/>
    </source>
</evidence>
<evidence type="ECO:0000256" key="9">
    <source>
        <dbReference type="ARBA" id="ARBA00023004"/>
    </source>
</evidence>
<protein>
    <recommendedName>
        <fullName evidence="24">DNA oxidative demethylase ALKBH2</fullName>
        <ecNumber evidence="23">1.14.11.33</ecNumber>
    </recommendedName>
    <alternativeName>
        <fullName evidence="25">Alkylated DNA repair protein alkB homolog 2</fullName>
    </alternativeName>
    <alternativeName>
        <fullName evidence="26">Alpha-ketoglutarate-dependent dioxygenase alkB homolog 2</fullName>
    </alternativeName>
</protein>
<comment type="catalytic activity">
    <reaction evidence="18">
        <text>a 3,N(4)-etheno-2'-deoxycytidine in single-stranded DNA + 2-oxoglutarate + O2 + H2O = a 2'-deoxycytidine in single-stranded DNA + glyoxal + succinate + CO2</text>
        <dbReference type="Rhea" id="RHEA:70471"/>
        <dbReference type="Rhea" id="RHEA-COMP:12846"/>
        <dbReference type="Rhea" id="RHEA-COMP:17906"/>
        <dbReference type="ChEBI" id="CHEBI:15377"/>
        <dbReference type="ChEBI" id="CHEBI:15379"/>
        <dbReference type="ChEBI" id="CHEBI:16526"/>
        <dbReference type="ChEBI" id="CHEBI:16810"/>
        <dbReference type="ChEBI" id="CHEBI:30031"/>
        <dbReference type="ChEBI" id="CHEBI:34779"/>
        <dbReference type="ChEBI" id="CHEBI:85452"/>
        <dbReference type="ChEBI" id="CHEBI:189585"/>
    </reaction>
    <physiologicalReaction direction="left-to-right" evidence="18">
        <dbReference type="Rhea" id="RHEA:70472"/>
    </physiologicalReaction>
</comment>
<evidence type="ECO:0000256" key="7">
    <source>
        <dbReference type="ARBA" id="ARBA00022964"/>
    </source>
</evidence>
<comment type="catalytic activity">
    <reaction evidence="17">
        <text>a 1,N(2)-etheno-2'-deoxyguanosine in double-stranded DNA + 2-oxoglutarate + O2 + H2O = a 2'-deoxyguanosine in double-stranded DNA + glyoxal + succinate + CO2</text>
        <dbReference type="Rhea" id="RHEA:70487"/>
        <dbReference type="Rhea" id="RHEA-COMP:17910"/>
        <dbReference type="Rhea" id="RHEA-COMP:17912"/>
        <dbReference type="ChEBI" id="CHEBI:15377"/>
        <dbReference type="ChEBI" id="CHEBI:15379"/>
        <dbReference type="ChEBI" id="CHEBI:16526"/>
        <dbReference type="ChEBI" id="CHEBI:16810"/>
        <dbReference type="ChEBI" id="CHEBI:30031"/>
        <dbReference type="ChEBI" id="CHEBI:34779"/>
        <dbReference type="ChEBI" id="CHEBI:85445"/>
        <dbReference type="ChEBI" id="CHEBI:189586"/>
    </reaction>
    <physiologicalReaction direction="left-to-right" evidence="17">
        <dbReference type="Rhea" id="RHEA:70488"/>
    </physiologicalReaction>
</comment>
<dbReference type="GO" id="GO:0005730">
    <property type="term" value="C:nucleolus"/>
    <property type="evidence" value="ECO:0007669"/>
    <property type="project" value="UniProtKB-SubCell"/>
</dbReference>
<evidence type="ECO:0000256" key="8">
    <source>
        <dbReference type="ARBA" id="ARBA00023002"/>
    </source>
</evidence>
<comment type="cofactor">
    <cofactor evidence="1">
        <name>Fe(2+)</name>
        <dbReference type="ChEBI" id="CHEBI:29033"/>
    </cofactor>
</comment>
<dbReference type="Proteomes" id="UP001445076">
    <property type="component" value="Unassembled WGS sequence"/>
</dbReference>
<dbReference type="InterPro" id="IPR037151">
    <property type="entry name" value="AlkB-like_sf"/>
</dbReference>
<dbReference type="GO" id="GO:0008198">
    <property type="term" value="F:ferrous iron binding"/>
    <property type="evidence" value="ECO:0007669"/>
    <property type="project" value="TreeGrafter"/>
</dbReference>
<keyword evidence="10" id="KW-0234">DNA repair</keyword>
<comment type="catalytic activity">
    <reaction evidence="21">
        <text>a methylated nucleobase within DNA + 2-oxoglutarate + O2 = a nucleobase within DNA + formaldehyde + succinate + CO2</text>
        <dbReference type="Rhea" id="RHEA:30299"/>
        <dbReference type="Rhea" id="RHEA-COMP:12192"/>
        <dbReference type="Rhea" id="RHEA-COMP:12193"/>
        <dbReference type="ChEBI" id="CHEBI:15379"/>
        <dbReference type="ChEBI" id="CHEBI:16526"/>
        <dbReference type="ChEBI" id="CHEBI:16810"/>
        <dbReference type="ChEBI" id="CHEBI:16842"/>
        <dbReference type="ChEBI" id="CHEBI:30031"/>
        <dbReference type="ChEBI" id="CHEBI:32875"/>
        <dbReference type="ChEBI" id="CHEBI:64428"/>
        <dbReference type="EC" id="1.14.11.33"/>
    </reaction>
    <physiologicalReaction direction="left-to-right" evidence="21">
        <dbReference type="Rhea" id="RHEA:30300"/>
    </physiologicalReaction>
</comment>
<reference evidence="29 30" key="1">
    <citation type="journal article" date="2024" name="BMC Genomics">
        <title>Genome assembly of redclaw crayfish (Cherax quadricarinatus) provides insights into its immune adaptation and hypoxia tolerance.</title>
        <authorList>
            <person name="Liu Z."/>
            <person name="Zheng J."/>
            <person name="Li H."/>
            <person name="Fang K."/>
            <person name="Wang S."/>
            <person name="He J."/>
            <person name="Zhou D."/>
            <person name="Weng S."/>
            <person name="Chi M."/>
            <person name="Gu Z."/>
            <person name="He J."/>
            <person name="Li F."/>
            <person name="Wang M."/>
        </authorList>
    </citation>
    <scope>NUCLEOTIDE SEQUENCE [LARGE SCALE GENOMIC DNA]</scope>
    <source>
        <strain evidence="29">ZL_2023a</strain>
    </source>
</reference>
<feature type="binding site" evidence="27">
    <location>
        <begin position="138"/>
        <end position="140"/>
    </location>
    <ligand>
        <name>substrate</name>
    </ligand>
</feature>
<dbReference type="EMBL" id="JARKIK010000032">
    <property type="protein sequence ID" value="KAK8740801.1"/>
    <property type="molecule type" value="Genomic_DNA"/>
</dbReference>
<evidence type="ECO:0000256" key="14">
    <source>
        <dbReference type="ARBA" id="ARBA00051189"/>
    </source>
</evidence>
<dbReference type="AlphaFoldDB" id="A0AAW0XA74"/>
<evidence type="ECO:0000256" key="19">
    <source>
        <dbReference type="ARBA" id="ARBA00052627"/>
    </source>
</evidence>
<keyword evidence="7" id="KW-0223">Dioxygenase</keyword>
<dbReference type="PANTHER" id="PTHR31573:SF1">
    <property type="entry name" value="DNA OXIDATIVE DEMETHYLASE ALKBH2"/>
    <property type="match status" value="1"/>
</dbReference>
<dbReference type="PANTHER" id="PTHR31573">
    <property type="entry name" value="ALPHA-KETOGLUTARATE-DEPENDENT DIOXYGENASE ALKB HOMOLOG 2"/>
    <property type="match status" value="1"/>
</dbReference>
<evidence type="ECO:0000256" key="15">
    <source>
        <dbReference type="ARBA" id="ARBA00051376"/>
    </source>
</evidence>
<dbReference type="GO" id="GO:0006307">
    <property type="term" value="P:DNA alkylation repair"/>
    <property type="evidence" value="ECO:0007669"/>
    <property type="project" value="UniProtKB-ARBA"/>
</dbReference>
<organism evidence="29 30">
    <name type="scientific">Cherax quadricarinatus</name>
    <name type="common">Australian red claw crayfish</name>
    <dbReference type="NCBI Taxonomy" id="27406"/>
    <lineage>
        <taxon>Eukaryota</taxon>
        <taxon>Metazoa</taxon>
        <taxon>Ecdysozoa</taxon>
        <taxon>Arthropoda</taxon>
        <taxon>Crustacea</taxon>
        <taxon>Multicrustacea</taxon>
        <taxon>Malacostraca</taxon>
        <taxon>Eumalacostraca</taxon>
        <taxon>Eucarida</taxon>
        <taxon>Decapoda</taxon>
        <taxon>Pleocyemata</taxon>
        <taxon>Astacidea</taxon>
        <taxon>Parastacoidea</taxon>
        <taxon>Parastacidae</taxon>
        <taxon>Cherax</taxon>
    </lineage>
</organism>
<feature type="binding site" evidence="27">
    <location>
        <position position="283"/>
    </location>
    <ligand>
        <name>2-oxoglutarate</name>
        <dbReference type="ChEBI" id="CHEBI:16810"/>
    </ligand>
</feature>
<evidence type="ECO:0000256" key="21">
    <source>
        <dbReference type="ARBA" id="ARBA00053025"/>
    </source>
</evidence>
<evidence type="ECO:0000313" key="30">
    <source>
        <dbReference type="Proteomes" id="UP001445076"/>
    </source>
</evidence>
<feature type="binding site" evidence="27">
    <location>
        <position position="289"/>
    </location>
    <ligand>
        <name>2-oxoglutarate</name>
        <dbReference type="ChEBI" id="CHEBI:16810"/>
    </ligand>
</feature>
<evidence type="ECO:0000256" key="23">
    <source>
        <dbReference type="ARBA" id="ARBA00066725"/>
    </source>
</evidence>
<feature type="binding site" evidence="27">
    <location>
        <position position="271"/>
    </location>
    <ligand>
        <name>2-oxoglutarate</name>
        <dbReference type="ChEBI" id="CHEBI:16810"/>
    </ligand>
</feature>
<feature type="binding site" evidence="27">
    <location>
        <begin position="158"/>
        <end position="160"/>
    </location>
    <ligand>
        <name>substrate</name>
    </ligand>
</feature>
<keyword evidence="6" id="KW-0460">Magnesium</keyword>
<evidence type="ECO:0000256" key="17">
    <source>
        <dbReference type="ARBA" id="ARBA00051755"/>
    </source>
</evidence>
<comment type="catalytic activity">
    <reaction evidence="12">
        <text>an N(1)-methyl-2'-deoxyadenosine in single-stranded DNA + 2-oxoglutarate + O2 = a 2'-deoxyadenosine in single-stranded DNA + formaldehyde + succinate + CO2 + H(+)</text>
        <dbReference type="Rhea" id="RHEA:70447"/>
        <dbReference type="Rhea" id="RHEA-COMP:17895"/>
        <dbReference type="Rhea" id="RHEA-COMP:17896"/>
        <dbReference type="ChEBI" id="CHEBI:15378"/>
        <dbReference type="ChEBI" id="CHEBI:15379"/>
        <dbReference type="ChEBI" id="CHEBI:16526"/>
        <dbReference type="ChEBI" id="CHEBI:16810"/>
        <dbReference type="ChEBI" id="CHEBI:16842"/>
        <dbReference type="ChEBI" id="CHEBI:30031"/>
        <dbReference type="ChEBI" id="CHEBI:90615"/>
        <dbReference type="ChEBI" id="CHEBI:139096"/>
    </reaction>
    <physiologicalReaction direction="left-to-right" evidence="12">
        <dbReference type="Rhea" id="RHEA:70448"/>
    </physiologicalReaction>
</comment>
<evidence type="ECO:0000256" key="20">
    <source>
        <dbReference type="ARBA" id="ARBA00052800"/>
    </source>
</evidence>
<evidence type="ECO:0000256" key="1">
    <source>
        <dbReference type="ARBA" id="ARBA00001954"/>
    </source>
</evidence>
<evidence type="ECO:0000256" key="25">
    <source>
        <dbReference type="ARBA" id="ARBA00077989"/>
    </source>
</evidence>
<dbReference type="GO" id="GO:0035516">
    <property type="term" value="F:broad specificity oxidative DNA demethylase activity"/>
    <property type="evidence" value="ECO:0007669"/>
    <property type="project" value="UniProtKB-EC"/>
</dbReference>
<feature type="binding site" evidence="27">
    <location>
        <position position="207"/>
    </location>
    <ligand>
        <name>2-oxoglutarate</name>
        <dbReference type="ChEBI" id="CHEBI:16810"/>
    </ligand>
</feature>
<comment type="catalytic activity">
    <reaction evidence="19">
        <text>a 1,N(6)-etheno-2'-deoxyadenosine in double-stranded DNA + 2-oxoglutarate + O2 + H2O = a 2'-deoxyadenosine in double-stranded DNA + glyoxal + succinate + CO2</text>
        <dbReference type="Rhea" id="RHEA:70463"/>
        <dbReference type="Rhea" id="RHEA-COMP:17897"/>
        <dbReference type="Rhea" id="RHEA-COMP:17903"/>
        <dbReference type="ChEBI" id="CHEBI:15377"/>
        <dbReference type="ChEBI" id="CHEBI:15379"/>
        <dbReference type="ChEBI" id="CHEBI:16526"/>
        <dbReference type="ChEBI" id="CHEBI:16810"/>
        <dbReference type="ChEBI" id="CHEBI:30031"/>
        <dbReference type="ChEBI" id="CHEBI:34779"/>
        <dbReference type="ChEBI" id="CHEBI:90615"/>
        <dbReference type="ChEBI" id="CHEBI:189583"/>
    </reaction>
    <physiologicalReaction direction="left-to-right" evidence="19">
        <dbReference type="Rhea" id="RHEA:70464"/>
    </physiologicalReaction>
</comment>
<dbReference type="FunFam" id="2.60.120.590:FF:000004">
    <property type="entry name" value="DNA oxidative demethylase ALKBH2"/>
    <property type="match status" value="1"/>
</dbReference>
<dbReference type="InterPro" id="IPR027450">
    <property type="entry name" value="AlkB-like"/>
</dbReference>
<dbReference type="Pfam" id="PF13532">
    <property type="entry name" value="2OG-FeII_Oxy_2"/>
    <property type="match status" value="1"/>
</dbReference>
<sequence>MDFHVIKTKQFPLSDGILGTKKQSDETSKEQKIGIASLPEENINSKKKRKVDVLDCTSCEHVNKEGNEEPHNSYLYKNLDLAFPSVKRRSLQWRKIIRNNLDLDYTLLFPCDVADSLLQVLENELDYFTGDLAKIHIFGKWLDVPRKQVTYGDPGLTYKYSGIVRPAQPWPQPLEAVRDLLGNVTGYNFNFVLVNRYKDGSDKMGEHKDDERDLDSQAPIASVSLGQARDFYFRHQDTKPPKKLNIEKVLLQLQHGSLLLMNPPTNQFWYHALPPRKSAPGVRINLTFRKIIPH</sequence>
<keyword evidence="4" id="KW-0479">Metal-binding</keyword>
<proteinExistence type="predicted"/>
<comment type="catalytic activity">
    <reaction evidence="20">
        <text>an N(1)-methyl-2'-deoxyadenosine in double-stranded DNA + 2-oxoglutarate + O2 = a 2'-deoxyadenosine in double-stranded DNA + formaldehyde + succinate + CO2 + H(+)</text>
        <dbReference type="Rhea" id="RHEA:70443"/>
        <dbReference type="Rhea" id="RHEA-COMP:14236"/>
        <dbReference type="Rhea" id="RHEA-COMP:17897"/>
        <dbReference type="ChEBI" id="CHEBI:15378"/>
        <dbReference type="ChEBI" id="CHEBI:15379"/>
        <dbReference type="ChEBI" id="CHEBI:16526"/>
        <dbReference type="ChEBI" id="CHEBI:16810"/>
        <dbReference type="ChEBI" id="CHEBI:16842"/>
        <dbReference type="ChEBI" id="CHEBI:30031"/>
        <dbReference type="ChEBI" id="CHEBI:90615"/>
        <dbReference type="ChEBI" id="CHEBI:139096"/>
    </reaction>
    <physiologicalReaction direction="left-to-right" evidence="20">
        <dbReference type="Rhea" id="RHEA:70444"/>
    </physiologicalReaction>
</comment>
<dbReference type="Gene3D" id="2.60.120.590">
    <property type="entry name" value="Alpha-ketoglutarate-dependent dioxygenase AlkB-like"/>
    <property type="match status" value="1"/>
</dbReference>
<keyword evidence="11" id="KW-0539">Nucleus</keyword>
<reference evidence="29" key="2">
    <citation type="submission" date="2024-01" db="EMBL/GenBank/DDBJ databases">
        <authorList>
            <person name="He J."/>
            <person name="Wang M."/>
            <person name="Zheng J."/>
            <person name="Liu Z."/>
        </authorList>
    </citation>
    <scope>NUCLEOTIDE SEQUENCE</scope>
    <source>
        <strain evidence="29">ZL_2023a</strain>
        <tissue evidence="29">Muscle</tissue>
    </source>
</reference>
<keyword evidence="5" id="KW-0227">DNA damage</keyword>
<evidence type="ECO:0000256" key="2">
    <source>
        <dbReference type="ARBA" id="ARBA00004604"/>
    </source>
</evidence>
<comment type="catalytic activity">
    <reaction evidence="13">
        <text>an N(3)-methyl-2'-deoxycytidine in single-stranded DNA + 2-oxoglutarate + O2 = a 2'-deoxycytidine in single-stranded DNA + formaldehyde + succinate + CO2 + H(+)</text>
        <dbReference type="Rhea" id="RHEA:70435"/>
        <dbReference type="Rhea" id="RHEA-COMP:12846"/>
        <dbReference type="Rhea" id="RHEA-COMP:17894"/>
        <dbReference type="ChEBI" id="CHEBI:15378"/>
        <dbReference type="ChEBI" id="CHEBI:15379"/>
        <dbReference type="ChEBI" id="CHEBI:16526"/>
        <dbReference type="ChEBI" id="CHEBI:16810"/>
        <dbReference type="ChEBI" id="CHEBI:16842"/>
        <dbReference type="ChEBI" id="CHEBI:30031"/>
        <dbReference type="ChEBI" id="CHEBI:85452"/>
        <dbReference type="ChEBI" id="CHEBI:139075"/>
    </reaction>
    <physiologicalReaction direction="left-to-right" evidence="13">
        <dbReference type="Rhea" id="RHEA:70436"/>
    </physiologicalReaction>
</comment>
<evidence type="ECO:0000256" key="5">
    <source>
        <dbReference type="ARBA" id="ARBA00022763"/>
    </source>
</evidence>
<evidence type="ECO:0000256" key="22">
    <source>
        <dbReference type="ARBA" id="ARBA00062909"/>
    </source>
</evidence>
<evidence type="ECO:0000256" key="6">
    <source>
        <dbReference type="ARBA" id="ARBA00022842"/>
    </source>
</evidence>
<comment type="catalytic activity">
    <reaction evidence="14">
        <text>a 1,N(6)-etheno-2'-deoxyadenosine in single-stranded DNA + 2-oxoglutarate + O2 + H2O = a 2'-deoxyadenosine in single-stranded DNA + glyoxal + succinate + CO2</text>
        <dbReference type="Rhea" id="RHEA:70459"/>
        <dbReference type="Rhea" id="RHEA-COMP:17896"/>
        <dbReference type="Rhea" id="RHEA-COMP:17904"/>
        <dbReference type="ChEBI" id="CHEBI:15377"/>
        <dbReference type="ChEBI" id="CHEBI:15379"/>
        <dbReference type="ChEBI" id="CHEBI:16526"/>
        <dbReference type="ChEBI" id="CHEBI:16810"/>
        <dbReference type="ChEBI" id="CHEBI:30031"/>
        <dbReference type="ChEBI" id="CHEBI:34779"/>
        <dbReference type="ChEBI" id="CHEBI:90615"/>
        <dbReference type="ChEBI" id="CHEBI:189583"/>
    </reaction>
    <physiologicalReaction direction="left-to-right" evidence="14">
        <dbReference type="Rhea" id="RHEA:70460"/>
    </physiologicalReaction>
</comment>
<evidence type="ECO:0000256" key="24">
    <source>
        <dbReference type="ARBA" id="ARBA00072134"/>
    </source>
</evidence>
<dbReference type="EMBL" id="JARKIK010000032">
    <property type="protein sequence ID" value="KAK8740798.1"/>
    <property type="molecule type" value="Genomic_DNA"/>
</dbReference>
<dbReference type="GO" id="GO:0005654">
    <property type="term" value="C:nucleoplasm"/>
    <property type="evidence" value="ECO:0007669"/>
    <property type="project" value="UniProtKB-SubCell"/>
</dbReference>
<evidence type="ECO:0000256" key="11">
    <source>
        <dbReference type="ARBA" id="ARBA00023242"/>
    </source>
</evidence>
<evidence type="ECO:0000256" key="4">
    <source>
        <dbReference type="ARBA" id="ARBA00022723"/>
    </source>
</evidence>
<feature type="binding site" evidence="27">
    <location>
        <position position="210"/>
    </location>
    <ligand>
        <name>substrate</name>
    </ligand>
</feature>
<name>A0AAW0XA74_CHEQU</name>
<comment type="catalytic activity">
    <reaction evidence="16">
        <text>a 3,N(4)-etheno-2'-deoxycytidine in double-stranded DNA + 2-oxoglutarate + O2 + H2O = a 2'-deoxycytidine in double-stranded DNA + glyoxal + succinate + CO2</text>
        <dbReference type="Rhea" id="RHEA:70467"/>
        <dbReference type="Rhea" id="RHEA-COMP:17070"/>
        <dbReference type="Rhea" id="RHEA-COMP:17905"/>
        <dbReference type="ChEBI" id="CHEBI:15377"/>
        <dbReference type="ChEBI" id="CHEBI:15379"/>
        <dbReference type="ChEBI" id="CHEBI:16526"/>
        <dbReference type="ChEBI" id="CHEBI:16810"/>
        <dbReference type="ChEBI" id="CHEBI:30031"/>
        <dbReference type="ChEBI" id="CHEBI:34779"/>
        <dbReference type="ChEBI" id="CHEBI:85452"/>
        <dbReference type="ChEBI" id="CHEBI:189585"/>
    </reaction>
    <physiologicalReaction direction="left-to-right" evidence="16">
        <dbReference type="Rhea" id="RHEA:70468"/>
    </physiologicalReaction>
</comment>
<feature type="binding site" evidence="27">
    <location>
        <position position="195"/>
    </location>
    <ligand>
        <name>2-oxoglutarate</name>
        <dbReference type="ChEBI" id="CHEBI:16810"/>
    </ligand>
</feature>
<evidence type="ECO:0000259" key="28">
    <source>
        <dbReference type="PROSITE" id="PS51471"/>
    </source>
</evidence>
<dbReference type="SUPFAM" id="SSF51197">
    <property type="entry name" value="Clavaminate synthase-like"/>
    <property type="match status" value="1"/>
</dbReference>
<feature type="binding site" evidence="27">
    <location>
        <position position="197"/>
    </location>
    <ligand>
        <name>2-oxoglutarate</name>
        <dbReference type="ChEBI" id="CHEBI:16810"/>
    </ligand>
</feature>
<comment type="subcellular location">
    <subcellularLocation>
        <location evidence="2">Nucleus</location>
        <location evidence="2">Nucleolus</location>
    </subcellularLocation>
    <subcellularLocation>
        <location evidence="3">Nucleus</location>
        <location evidence="3">Nucleoplasm</location>
    </subcellularLocation>
</comment>
<comment type="caution">
    <text evidence="29">The sequence shown here is derived from an EMBL/GenBank/DDBJ whole genome shotgun (WGS) entry which is preliminary data.</text>
</comment>
<evidence type="ECO:0000313" key="29">
    <source>
        <dbReference type="EMBL" id="KAK8740797.1"/>
    </source>
</evidence>
<evidence type="ECO:0000256" key="12">
    <source>
        <dbReference type="ARBA" id="ARBA00051010"/>
    </source>
</evidence>
<dbReference type="EMBL" id="JARKIK010000032">
    <property type="protein sequence ID" value="KAK8740800.1"/>
    <property type="molecule type" value="Genomic_DNA"/>
</dbReference>
<keyword evidence="8" id="KW-0560">Oxidoreductase</keyword>
<dbReference type="InterPro" id="IPR032852">
    <property type="entry name" value="ALKBH2"/>
</dbReference>
<evidence type="ECO:0000256" key="3">
    <source>
        <dbReference type="ARBA" id="ARBA00004642"/>
    </source>
</evidence>
<keyword evidence="9" id="KW-0408">Iron</keyword>
<feature type="domain" description="Fe2OG dioxygenase" evidence="28">
    <location>
        <begin position="188"/>
        <end position="292"/>
    </location>
</feature>
<dbReference type="InterPro" id="IPR005123">
    <property type="entry name" value="Oxoglu/Fe-dep_dioxygenase_dom"/>
</dbReference>
<keyword evidence="30" id="KW-1185">Reference proteome</keyword>
<dbReference type="EMBL" id="JARKIK010000032">
    <property type="protein sequence ID" value="KAK8740797.1"/>
    <property type="molecule type" value="Genomic_DNA"/>
</dbReference>
<dbReference type="PROSITE" id="PS51471">
    <property type="entry name" value="FE2OG_OXY"/>
    <property type="match status" value="1"/>
</dbReference>
<dbReference type="GO" id="GO:0051747">
    <property type="term" value="F:cytosine C-5 DNA demethylase activity"/>
    <property type="evidence" value="ECO:0007669"/>
    <property type="project" value="UniProtKB-ARBA"/>
</dbReference>